<organism evidence="9 10">
    <name type="scientific">Psychroflexus salinarum</name>
    <dbReference type="NCBI Taxonomy" id="546024"/>
    <lineage>
        <taxon>Bacteria</taxon>
        <taxon>Pseudomonadati</taxon>
        <taxon>Bacteroidota</taxon>
        <taxon>Flavobacteriia</taxon>
        <taxon>Flavobacteriales</taxon>
        <taxon>Flavobacteriaceae</taxon>
        <taxon>Psychroflexus</taxon>
    </lineage>
</organism>
<evidence type="ECO:0000259" key="8">
    <source>
        <dbReference type="Pfam" id="PF01432"/>
    </source>
</evidence>
<keyword evidence="6 7" id="KW-0482">Metalloprotease</keyword>
<dbReference type="Proteomes" id="UP001597049">
    <property type="component" value="Unassembled WGS sequence"/>
</dbReference>
<evidence type="ECO:0000256" key="1">
    <source>
        <dbReference type="ARBA" id="ARBA00006040"/>
    </source>
</evidence>
<dbReference type="RefSeq" id="WP_379658372.1">
    <property type="nucleotide sequence ID" value="NZ_JBHTIV010000013.1"/>
</dbReference>
<feature type="domain" description="Peptidase M3A/M3B catalytic" evidence="8">
    <location>
        <begin position="224"/>
        <end position="672"/>
    </location>
</feature>
<dbReference type="Gene3D" id="3.40.390.10">
    <property type="entry name" value="Collagenase (Catalytic Domain)"/>
    <property type="match status" value="1"/>
</dbReference>
<dbReference type="SUPFAM" id="SSF55486">
    <property type="entry name" value="Metalloproteases ('zincins'), catalytic domain"/>
    <property type="match status" value="1"/>
</dbReference>
<evidence type="ECO:0000256" key="2">
    <source>
        <dbReference type="ARBA" id="ARBA00022670"/>
    </source>
</evidence>
<dbReference type="CDD" id="cd06456">
    <property type="entry name" value="M3A_DCP"/>
    <property type="match status" value="1"/>
</dbReference>
<dbReference type="InterPro" id="IPR001567">
    <property type="entry name" value="Pept_M3A_M3B_dom"/>
</dbReference>
<evidence type="ECO:0000256" key="4">
    <source>
        <dbReference type="ARBA" id="ARBA00022801"/>
    </source>
</evidence>
<dbReference type="InterPro" id="IPR024077">
    <property type="entry name" value="Neurolysin/TOP_dom2"/>
</dbReference>
<reference evidence="10" key="1">
    <citation type="journal article" date="2019" name="Int. J. Syst. Evol. Microbiol.">
        <title>The Global Catalogue of Microorganisms (GCM) 10K type strain sequencing project: providing services to taxonomists for standard genome sequencing and annotation.</title>
        <authorList>
            <consortium name="The Broad Institute Genomics Platform"/>
            <consortium name="The Broad Institute Genome Sequencing Center for Infectious Disease"/>
            <person name="Wu L."/>
            <person name="Ma J."/>
        </authorList>
    </citation>
    <scope>NUCLEOTIDE SEQUENCE [LARGE SCALE GENOMIC DNA]</scope>
    <source>
        <strain evidence="10">CCUG 56752</strain>
    </source>
</reference>
<dbReference type="Gene3D" id="1.10.1370.10">
    <property type="entry name" value="Neurolysin, domain 3"/>
    <property type="match status" value="1"/>
</dbReference>
<sequence length="676" mass="78056">MSEINPLLQKFDHPPFSKIKTEHFKPAFEKSLKEARNEIDAIINNSEEPSFKNTIETLEFSGDQLGRVASIFFNLNSAETNPEIQKLAQEISPLLSEFNNDLLLNKGLFDKIKQVYEDKSNHDFTEEQIMLLDKIYKNFTRNGANLDEKKQERLREIDKLLSLTSLKFGENVLAETNNFQLHISDEIELDGIPDSVKESARDTAKDKGKDGYILTLDYPTYIPVMKFAKNRKLRNQMFLGFGSKAFKDNEFNNEENVLEIVRLRLERANLLGFNSHADFVLQERMAKRIDNVESFLDDILEKALPAAEKEMEELKAFAQESDGIKDLQKWDKAFYTEKLKQKKFDLDEEDLKPYFELNQVIKGMFEITSKLFNLRFEKVETLEVYHKDVVTYKVYESDKYLATLYADFHPRPGKRDGAWMTTYKDQSNYEGVEERPQVSIVCNFTKPTKEKPSLLTFNEVTTLFHEFGHALHAMNANTTYPSLSGASVYWDFVELPSQLMENWCYEKEALELFAKHYETNEVLPIEYIEKIKASSNFMEGLQTTRQVSFGKLDMAWHALTGTEGIDNVKAHEDKAFKSTELLPEVYNNCMSTAFGHIFQGGYSSGYYSYKWAEVLDADAFEFFKEEGIFNEAVAKKYKENILQKGGTVEPTKLYKEFRGKEPGPKALLKRAGLVSS</sequence>
<keyword evidence="5 7" id="KW-0862">Zinc</keyword>
<evidence type="ECO:0000256" key="6">
    <source>
        <dbReference type="ARBA" id="ARBA00023049"/>
    </source>
</evidence>
<dbReference type="Pfam" id="PF01432">
    <property type="entry name" value="Peptidase_M3"/>
    <property type="match status" value="1"/>
</dbReference>
<protein>
    <submittedName>
        <fullName evidence="9">M3 family metallopeptidase</fullName>
    </submittedName>
</protein>
<proteinExistence type="inferred from homology"/>
<keyword evidence="2 7" id="KW-0645">Protease</keyword>
<accession>A0ABW3GR01</accession>
<gene>
    <name evidence="9" type="ORF">ACFQ0R_10705</name>
</gene>
<dbReference type="Gene3D" id="1.20.1050.40">
    <property type="entry name" value="Endopeptidase. Chain P, domain 1"/>
    <property type="match status" value="1"/>
</dbReference>
<evidence type="ECO:0000256" key="3">
    <source>
        <dbReference type="ARBA" id="ARBA00022723"/>
    </source>
</evidence>
<dbReference type="InterPro" id="IPR045090">
    <property type="entry name" value="Pept_M3A_M3B"/>
</dbReference>
<keyword evidence="10" id="KW-1185">Reference proteome</keyword>
<keyword evidence="3 7" id="KW-0479">Metal-binding</keyword>
<dbReference type="InterPro" id="IPR024080">
    <property type="entry name" value="Neurolysin/TOP_N"/>
</dbReference>
<dbReference type="InterPro" id="IPR034005">
    <property type="entry name" value="M3A_DCP"/>
</dbReference>
<dbReference type="EMBL" id="JBHTIV010000013">
    <property type="protein sequence ID" value="MFD0933066.1"/>
    <property type="molecule type" value="Genomic_DNA"/>
</dbReference>
<evidence type="ECO:0000313" key="10">
    <source>
        <dbReference type="Proteomes" id="UP001597049"/>
    </source>
</evidence>
<dbReference type="PANTHER" id="PTHR43660">
    <property type="entry name" value="DIPEPTIDYL CARBOXYPEPTIDASE"/>
    <property type="match status" value="1"/>
</dbReference>
<dbReference type="InterPro" id="IPR024079">
    <property type="entry name" value="MetalloPept_cat_dom_sf"/>
</dbReference>
<name>A0ABW3GR01_9FLAO</name>
<comment type="cofactor">
    <cofactor evidence="7">
        <name>Zn(2+)</name>
        <dbReference type="ChEBI" id="CHEBI:29105"/>
    </cofactor>
    <text evidence="7">Binds 1 zinc ion.</text>
</comment>
<keyword evidence="4 7" id="KW-0378">Hydrolase</keyword>
<dbReference type="PANTHER" id="PTHR43660:SF1">
    <property type="entry name" value="DIPEPTIDYL CARBOXYPEPTIDASE"/>
    <property type="match status" value="1"/>
</dbReference>
<evidence type="ECO:0000313" key="9">
    <source>
        <dbReference type="EMBL" id="MFD0933066.1"/>
    </source>
</evidence>
<comment type="similarity">
    <text evidence="1 7">Belongs to the peptidase M3 family.</text>
</comment>
<comment type="caution">
    <text evidence="9">The sequence shown here is derived from an EMBL/GenBank/DDBJ whole genome shotgun (WGS) entry which is preliminary data.</text>
</comment>
<evidence type="ECO:0000256" key="5">
    <source>
        <dbReference type="ARBA" id="ARBA00022833"/>
    </source>
</evidence>
<evidence type="ECO:0000256" key="7">
    <source>
        <dbReference type="RuleBase" id="RU003435"/>
    </source>
</evidence>